<dbReference type="InterPro" id="IPR032675">
    <property type="entry name" value="LRR_dom_sf"/>
</dbReference>
<protein>
    <submittedName>
        <fullName evidence="5">Disease resistance protein RF45</fullName>
    </submittedName>
</protein>
<feature type="domain" description="Disease resistance protein winged helix" evidence="3">
    <location>
        <begin position="2"/>
        <end position="47"/>
    </location>
</feature>
<evidence type="ECO:0000259" key="4">
    <source>
        <dbReference type="Pfam" id="PF23598"/>
    </source>
</evidence>
<keyword evidence="6" id="KW-1185">Reference proteome</keyword>
<feature type="domain" description="Disease resistance R13L4/SHOC-2-like LRR" evidence="4">
    <location>
        <begin position="101"/>
        <end position="432"/>
    </location>
</feature>
<dbReference type="Pfam" id="PF23598">
    <property type="entry name" value="LRR_14"/>
    <property type="match status" value="1"/>
</dbReference>
<organism evidence="5 6">
    <name type="scientific">Heracleum sosnowskyi</name>
    <dbReference type="NCBI Taxonomy" id="360622"/>
    <lineage>
        <taxon>Eukaryota</taxon>
        <taxon>Viridiplantae</taxon>
        <taxon>Streptophyta</taxon>
        <taxon>Embryophyta</taxon>
        <taxon>Tracheophyta</taxon>
        <taxon>Spermatophyta</taxon>
        <taxon>Magnoliopsida</taxon>
        <taxon>eudicotyledons</taxon>
        <taxon>Gunneridae</taxon>
        <taxon>Pentapetalae</taxon>
        <taxon>asterids</taxon>
        <taxon>campanulids</taxon>
        <taxon>Apiales</taxon>
        <taxon>Apiaceae</taxon>
        <taxon>Apioideae</taxon>
        <taxon>apioid superclade</taxon>
        <taxon>Tordylieae</taxon>
        <taxon>Tordyliinae</taxon>
        <taxon>Heracleum</taxon>
    </lineage>
</organism>
<sequence>MMLDVAERYLDELAHRSLVKVELHEVDGESWLKYKKCVVHDLIHDLCLSKVKEERIISVIDFDRKRDEESRAIMVRRLCVRSYTGSENLLLKPYDQRASSHIRSLSVWNRRNHYIAWPGNILSLEKHKLLRVLTARGYIFSDQNMRSISELVYLKYLCLHHSVFYFLPSSIEKLRNLETLDARMSFGSLTIPNVLWKLKMLKHLYLPQDIRVRGKSKKLRLEGLNKLELIHNFNSEYCDAHDLLRLPNLKVIHGCIIVEENITSENIAEFAKSRELRHTDIRVILGRQVSMVLLLECCFIDSLNIGGLEIPTPMHVFPKVYDYARSRLSQLVLNGFKIEEDPMILLGKLPNLRHLALSTIEYLGGEIVCSAMSFLKLENLDLGGLKGLTGWRVEQGAIPKLSRLFIYECSELEMLPEGLKHLTSLKSLHVIAMSTFTDKIKVIDGVEGQDFYKIRHIPDLRISAPRIWD</sequence>
<dbReference type="PANTHER" id="PTHR15140:SF37">
    <property type="entry name" value="UBIQUITIN-LIKE DOMAIN-CONTAINING PROTEIN"/>
    <property type="match status" value="1"/>
</dbReference>
<dbReference type="EMBL" id="JAUIZM010000017">
    <property type="protein sequence ID" value="KAK1352489.1"/>
    <property type="molecule type" value="Genomic_DNA"/>
</dbReference>
<evidence type="ECO:0000313" key="5">
    <source>
        <dbReference type="EMBL" id="KAK1352489.1"/>
    </source>
</evidence>
<evidence type="ECO:0000256" key="2">
    <source>
        <dbReference type="ARBA" id="ARBA00022741"/>
    </source>
</evidence>
<dbReference type="PANTHER" id="PTHR15140">
    <property type="entry name" value="TUBULIN-SPECIFIC CHAPERONE E"/>
    <property type="match status" value="1"/>
</dbReference>
<name>A0AAD8LY56_9APIA</name>
<keyword evidence="2" id="KW-0547">Nucleotide-binding</keyword>
<dbReference type="SUPFAM" id="SSF52058">
    <property type="entry name" value="L domain-like"/>
    <property type="match status" value="1"/>
</dbReference>
<dbReference type="Gene3D" id="3.80.10.10">
    <property type="entry name" value="Ribonuclease Inhibitor"/>
    <property type="match status" value="1"/>
</dbReference>
<evidence type="ECO:0000256" key="1">
    <source>
        <dbReference type="ARBA" id="ARBA00022737"/>
    </source>
</evidence>
<gene>
    <name evidence="5" type="ORF">POM88_053428</name>
</gene>
<evidence type="ECO:0000313" key="6">
    <source>
        <dbReference type="Proteomes" id="UP001237642"/>
    </source>
</evidence>
<reference evidence="5" key="1">
    <citation type="submission" date="2023-02" db="EMBL/GenBank/DDBJ databases">
        <title>Genome of toxic invasive species Heracleum sosnowskyi carries increased number of genes despite the absence of recent whole-genome duplications.</title>
        <authorList>
            <person name="Schelkunov M."/>
            <person name="Shtratnikova V."/>
            <person name="Makarenko M."/>
            <person name="Klepikova A."/>
            <person name="Omelchenko D."/>
            <person name="Novikova G."/>
            <person name="Obukhova E."/>
            <person name="Bogdanov V."/>
            <person name="Penin A."/>
            <person name="Logacheva M."/>
        </authorList>
    </citation>
    <scope>NUCLEOTIDE SEQUENCE</scope>
    <source>
        <strain evidence="5">Hsosn_3</strain>
        <tissue evidence="5">Leaf</tissue>
    </source>
</reference>
<accession>A0AAD8LY56</accession>
<evidence type="ECO:0000259" key="3">
    <source>
        <dbReference type="Pfam" id="PF23559"/>
    </source>
</evidence>
<proteinExistence type="predicted"/>
<dbReference type="AlphaFoldDB" id="A0AAD8LY56"/>
<dbReference type="InterPro" id="IPR055414">
    <property type="entry name" value="LRR_R13L4/SHOC2-like"/>
</dbReference>
<dbReference type="Proteomes" id="UP001237642">
    <property type="component" value="Unassembled WGS sequence"/>
</dbReference>
<dbReference type="Pfam" id="PF23559">
    <property type="entry name" value="WHD_DRP"/>
    <property type="match status" value="1"/>
</dbReference>
<comment type="caution">
    <text evidence="5">The sequence shown here is derived from an EMBL/GenBank/DDBJ whole genome shotgun (WGS) entry which is preliminary data.</text>
</comment>
<reference evidence="5" key="2">
    <citation type="submission" date="2023-05" db="EMBL/GenBank/DDBJ databases">
        <authorList>
            <person name="Schelkunov M.I."/>
        </authorList>
    </citation>
    <scope>NUCLEOTIDE SEQUENCE</scope>
    <source>
        <strain evidence="5">Hsosn_3</strain>
        <tissue evidence="5">Leaf</tissue>
    </source>
</reference>
<dbReference type="InterPro" id="IPR058922">
    <property type="entry name" value="WHD_DRP"/>
</dbReference>
<keyword evidence="1" id="KW-0677">Repeat</keyword>